<proteinExistence type="predicted"/>
<organism evidence="1">
    <name type="scientific">Siphoviridae sp. ctgu013</name>
    <dbReference type="NCBI Taxonomy" id="2826421"/>
    <lineage>
        <taxon>Viruses</taxon>
        <taxon>Duplodnaviria</taxon>
        <taxon>Heunggongvirae</taxon>
        <taxon>Uroviricota</taxon>
        <taxon>Caudoviricetes</taxon>
    </lineage>
</organism>
<evidence type="ECO:0000313" key="1">
    <source>
        <dbReference type="EMBL" id="DAD94004.1"/>
    </source>
</evidence>
<accession>A0A8S5NI09</accession>
<name>A0A8S5NI09_9CAUD</name>
<sequence length="78" mass="8732">MGERVVSNRLVSDFFYSFPRLAQGFMGIDAVRHVTSRVPEYHLPCVVIDVGVIKPRGAGVAGVMELMLFAVYQFHLFS</sequence>
<dbReference type="EMBL" id="BK015171">
    <property type="protein sequence ID" value="DAD94004.1"/>
    <property type="molecule type" value="Genomic_DNA"/>
</dbReference>
<protein>
    <submittedName>
        <fullName evidence="1">Uncharacterized protein</fullName>
    </submittedName>
</protein>
<reference evidence="1" key="1">
    <citation type="journal article" date="2021" name="Proc. Natl. Acad. Sci. U.S.A.">
        <title>A Catalog of Tens of Thousands of Viruses from Human Metagenomes Reveals Hidden Associations with Chronic Diseases.</title>
        <authorList>
            <person name="Tisza M.J."/>
            <person name="Buck C.B."/>
        </authorList>
    </citation>
    <scope>NUCLEOTIDE SEQUENCE</scope>
    <source>
        <strain evidence="1">Ctgu013</strain>
    </source>
</reference>